<dbReference type="PANTHER" id="PTHR10357:SF210">
    <property type="entry name" value="MALTODEXTRIN GLUCOSIDASE"/>
    <property type="match status" value="1"/>
</dbReference>
<comment type="caution">
    <text evidence="6">The sequence shown here is derived from an EMBL/GenBank/DDBJ whole genome shotgun (WGS) entry which is preliminary data.</text>
</comment>
<feature type="domain" description="Glycosyl hydrolase family 13 catalytic" evidence="5">
    <location>
        <begin position="128"/>
        <end position="530"/>
    </location>
</feature>
<dbReference type="GO" id="GO:0004558">
    <property type="term" value="F:alpha-1,4-glucosidase activity"/>
    <property type="evidence" value="ECO:0007669"/>
    <property type="project" value="InterPro"/>
</dbReference>
<dbReference type="PANTHER" id="PTHR10357">
    <property type="entry name" value="ALPHA-AMYLASE FAMILY MEMBER"/>
    <property type="match status" value="1"/>
</dbReference>
<evidence type="ECO:0000256" key="2">
    <source>
        <dbReference type="ARBA" id="ARBA00023295"/>
    </source>
</evidence>
<dbReference type="PIRSF" id="PIRSF036918">
    <property type="entry name" value="Maltodextrin_glucosidase"/>
    <property type="match status" value="1"/>
</dbReference>
<evidence type="ECO:0000313" key="7">
    <source>
        <dbReference type="Proteomes" id="UP000635726"/>
    </source>
</evidence>
<dbReference type="InterPro" id="IPR017069">
    <property type="entry name" value="MalZ"/>
</dbReference>
<dbReference type="Proteomes" id="UP000635726">
    <property type="component" value="Unassembled WGS sequence"/>
</dbReference>
<dbReference type="GO" id="GO:0005975">
    <property type="term" value="P:carbohydrate metabolic process"/>
    <property type="evidence" value="ECO:0007669"/>
    <property type="project" value="InterPro"/>
</dbReference>
<evidence type="ECO:0000259" key="5">
    <source>
        <dbReference type="SMART" id="SM00642"/>
    </source>
</evidence>
<dbReference type="AlphaFoldDB" id="A0A917P5R6"/>
<evidence type="ECO:0000313" key="6">
    <source>
        <dbReference type="EMBL" id="GGJ62888.1"/>
    </source>
</evidence>
<feature type="site" description="Transition state stabilizer" evidence="4">
    <location>
        <position position="449"/>
    </location>
</feature>
<name>A0A917P5R6_9DEIO</name>
<accession>A0A917P5R6</accession>
<keyword evidence="7" id="KW-1185">Reference proteome</keyword>
<evidence type="ECO:0000256" key="4">
    <source>
        <dbReference type="PIRSR" id="PIRSR036918-51"/>
    </source>
</evidence>
<dbReference type="Gene3D" id="3.20.20.80">
    <property type="entry name" value="Glycosidases"/>
    <property type="match status" value="1"/>
</dbReference>
<dbReference type="SMART" id="SM00642">
    <property type="entry name" value="Aamy"/>
    <property type="match status" value="1"/>
</dbReference>
<feature type="active site" description="Nucleophile" evidence="3">
    <location>
        <position position="337"/>
    </location>
</feature>
<dbReference type="EMBL" id="BMOE01000001">
    <property type="protein sequence ID" value="GGJ62888.1"/>
    <property type="molecule type" value="Genomic_DNA"/>
</dbReference>
<reference evidence="6" key="1">
    <citation type="journal article" date="2014" name="Int. J. Syst. Evol. Microbiol.">
        <title>Complete genome sequence of Corynebacterium casei LMG S-19264T (=DSM 44701T), isolated from a smear-ripened cheese.</title>
        <authorList>
            <consortium name="US DOE Joint Genome Institute (JGI-PGF)"/>
            <person name="Walter F."/>
            <person name="Albersmeier A."/>
            <person name="Kalinowski J."/>
            <person name="Ruckert C."/>
        </authorList>
    </citation>
    <scope>NUCLEOTIDE SEQUENCE</scope>
    <source>
        <strain evidence="6">JCM 14371</strain>
    </source>
</reference>
<sequence>MTVFTTLPARHDHTPTFTDRLSAPRGESVTLRMHTTLPVTGVGFMVVRSGELEAHAASAVPGRPGWFEYTLTLEQDVTRYAWQLALPDDHVNLTMSGLHRTRRAFRDWFQYLAGYRAPEWAWGSVFYQIFPDRFRNGDETSDVQDGEYEYAGASVFRVPWNTVPDRRGDIHGHYGGDLQGITEKLPYLTELGVNALWLTPIFVSPSNHRYDISDYRQIDPHLGGQAAYDDLLGACRDAGVRVVLDGVFNHVGNENAIFRAALADPAAPQRAMFTWREVNDASRLLPYHTFMDVPTLPKLDYASEATRQEFLAGELSVVRHWLRRDARGLSMDGWRLDVAHMIGSGGTDDQNLELHRELKRAAREERGDAYVFGERFFDAERAMQGDGEDGAMNYHGFGLPLMQWLSGQTHFFMPSRLTGAELAEQLWDAYHALPPQVALNMFNLLDSHDTPRALFQLGGDRVKLRAALTLLMGYPGVPCIYYGTEIGLSQEVAAAMPFCRAPMPWTDHGGDPAAWDMDLRSDVQRLIALRRATPALQRGSMRVLAAQDDTFGYVRELDGVSVAVLASRGAAEPVTVTLPAGEWRDALSGEPVGSGVQEIVLNAGRILISGD</sequence>
<dbReference type="InterPro" id="IPR017853">
    <property type="entry name" value="GH"/>
</dbReference>
<dbReference type="InterPro" id="IPR006047">
    <property type="entry name" value="GH13_cat_dom"/>
</dbReference>
<evidence type="ECO:0000256" key="1">
    <source>
        <dbReference type="ARBA" id="ARBA00022801"/>
    </source>
</evidence>
<keyword evidence="2" id="KW-0326">Glycosidase</keyword>
<reference evidence="6" key="2">
    <citation type="submission" date="2020-09" db="EMBL/GenBank/DDBJ databases">
        <authorList>
            <person name="Sun Q."/>
            <person name="Ohkuma M."/>
        </authorList>
    </citation>
    <scope>NUCLEOTIDE SEQUENCE</scope>
    <source>
        <strain evidence="6">JCM 14371</strain>
    </source>
</reference>
<keyword evidence="1" id="KW-0378">Hydrolase</keyword>
<feature type="active site" description="Proton donor" evidence="3">
    <location>
        <position position="374"/>
    </location>
</feature>
<dbReference type="Pfam" id="PF00128">
    <property type="entry name" value="Alpha-amylase"/>
    <property type="match status" value="1"/>
</dbReference>
<dbReference type="GO" id="GO:0005737">
    <property type="term" value="C:cytoplasm"/>
    <property type="evidence" value="ECO:0007669"/>
    <property type="project" value="InterPro"/>
</dbReference>
<protein>
    <submittedName>
        <fullName evidence="6">Alpha-glycosidase</fullName>
    </submittedName>
</protein>
<proteinExistence type="predicted"/>
<dbReference type="RefSeq" id="WP_188960492.1">
    <property type="nucleotide sequence ID" value="NZ_BMOE01000001.1"/>
</dbReference>
<organism evidence="6 7">
    <name type="scientific">Deinococcus aquiradiocola</name>
    <dbReference type="NCBI Taxonomy" id="393059"/>
    <lineage>
        <taxon>Bacteria</taxon>
        <taxon>Thermotogati</taxon>
        <taxon>Deinococcota</taxon>
        <taxon>Deinococci</taxon>
        <taxon>Deinococcales</taxon>
        <taxon>Deinococcaceae</taxon>
        <taxon>Deinococcus</taxon>
    </lineage>
</organism>
<gene>
    <name evidence="6" type="ORF">GCM10008939_03410</name>
</gene>
<dbReference type="CDD" id="cd11338">
    <property type="entry name" value="AmyAc_CMD"/>
    <property type="match status" value="1"/>
</dbReference>
<evidence type="ECO:0000256" key="3">
    <source>
        <dbReference type="PIRSR" id="PIRSR036918-50"/>
    </source>
</evidence>
<dbReference type="SUPFAM" id="SSF51445">
    <property type="entry name" value="(Trans)glycosidases"/>
    <property type="match status" value="1"/>
</dbReference>